<keyword evidence="2" id="KW-1185">Reference proteome</keyword>
<evidence type="ECO:0000313" key="1">
    <source>
        <dbReference type="EMBL" id="KAF3057649.1"/>
    </source>
</evidence>
<reference evidence="1 2" key="1">
    <citation type="submission" date="2018-06" db="EMBL/GenBank/DDBJ databases">
        <title>Genome analysis of cellulolytic fungus Trichoderma lentiforme CFAM-422.</title>
        <authorList>
            <person name="Steindorff A.S."/>
            <person name="Formighieri E.F."/>
            <person name="Midorikawa G.E.O."/>
            <person name="Tamietti M.S."/>
            <person name="Ramos E.Z."/>
            <person name="Silva A.S."/>
            <person name="Bon E.P.S."/>
            <person name="Mendes T.D."/>
            <person name="Damaso M.C.T."/>
            <person name="Favaro L.C.L."/>
        </authorList>
    </citation>
    <scope>NUCLEOTIDE SEQUENCE [LARGE SCALE GENOMIC DNA]</scope>
    <source>
        <strain evidence="1 2">CFAM-422</strain>
    </source>
</reference>
<proteinExistence type="predicted"/>
<name>A0A9P4X5A9_9HYPO</name>
<comment type="caution">
    <text evidence="1">The sequence shown here is derived from an EMBL/GenBank/DDBJ whole genome shotgun (WGS) entry which is preliminary data.</text>
</comment>
<sequence>MNSVEFEESSPRSIWRGSLKLPKLLKGMVTVALVPVAQMKLYYVYFGVSYEQVSRWVTHHRHWPTARALGVVVCGDECSDCVVDNGGNLQIWQLSSQLITKFNSIFINIPILFEGLMKPTPIWSVFGTLSQATLISLFACVEKFDDTYSKAPIPSDQGSEELGGSIGNWSKNDSSDVLSDPILQLAAVFVGLDYFEAEHSHFYGKALLNILKPSLELGKKYQVAY</sequence>
<dbReference type="Proteomes" id="UP000801864">
    <property type="component" value="Unassembled WGS sequence"/>
</dbReference>
<gene>
    <name evidence="1" type="ORF">CFAM422_012257</name>
</gene>
<dbReference type="EMBL" id="QLNT01000028">
    <property type="protein sequence ID" value="KAF3057649.1"/>
    <property type="molecule type" value="Genomic_DNA"/>
</dbReference>
<dbReference type="AlphaFoldDB" id="A0A9P4X5A9"/>
<organism evidence="1 2">
    <name type="scientific">Trichoderma lentiforme</name>
    <dbReference type="NCBI Taxonomy" id="1567552"/>
    <lineage>
        <taxon>Eukaryota</taxon>
        <taxon>Fungi</taxon>
        <taxon>Dikarya</taxon>
        <taxon>Ascomycota</taxon>
        <taxon>Pezizomycotina</taxon>
        <taxon>Sordariomycetes</taxon>
        <taxon>Hypocreomycetidae</taxon>
        <taxon>Hypocreales</taxon>
        <taxon>Hypocreaceae</taxon>
        <taxon>Trichoderma</taxon>
    </lineage>
</organism>
<accession>A0A9P4X5A9</accession>
<evidence type="ECO:0000313" key="2">
    <source>
        <dbReference type="Proteomes" id="UP000801864"/>
    </source>
</evidence>
<protein>
    <submittedName>
        <fullName evidence="1">Uncharacterized protein</fullName>
    </submittedName>
</protein>